<evidence type="ECO:0000313" key="1">
    <source>
        <dbReference type="EMBL" id="KAK2974714.1"/>
    </source>
</evidence>
<organism evidence="1 2">
    <name type="scientific">Escallonia rubra</name>
    <dbReference type="NCBI Taxonomy" id="112253"/>
    <lineage>
        <taxon>Eukaryota</taxon>
        <taxon>Viridiplantae</taxon>
        <taxon>Streptophyta</taxon>
        <taxon>Embryophyta</taxon>
        <taxon>Tracheophyta</taxon>
        <taxon>Spermatophyta</taxon>
        <taxon>Magnoliopsida</taxon>
        <taxon>eudicotyledons</taxon>
        <taxon>Gunneridae</taxon>
        <taxon>Pentapetalae</taxon>
        <taxon>asterids</taxon>
        <taxon>campanulids</taxon>
        <taxon>Escalloniales</taxon>
        <taxon>Escalloniaceae</taxon>
        <taxon>Escallonia</taxon>
    </lineage>
</organism>
<keyword evidence="2" id="KW-1185">Reference proteome</keyword>
<accession>A0AA88U7Z3</accession>
<name>A0AA88U7Z3_9ASTE</name>
<sequence>MYCVYDSTRSRLCCCFSWFCQLSGRSRFEIPKLLISDTTETFLRNLIAFEQCCPDIERLYITSYAYLMDTLIDSKEDVHLLENAGVIENYLGSDEAAFDLFNNLGMGPRNANSVTLFSASRHLPTGANQLSIY</sequence>
<proteinExistence type="predicted"/>
<dbReference type="Pfam" id="PF03140">
    <property type="entry name" value="DUF247"/>
    <property type="match status" value="1"/>
</dbReference>
<dbReference type="Proteomes" id="UP001187471">
    <property type="component" value="Unassembled WGS sequence"/>
</dbReference>
<protein>
    <submittedName>
        <fullName evidence="1">Uncharacterized protein</fullName>
    </submittedName>
</protein>
<dbReference type="PANTHER" id="PTHR31170">
    <property type="entry name" value="BNAC04G53230D PROTEIN"/>
    <property type="match status" value="1"/>
</dbReference>
<dbReference type="PANTHER" id="PTHR31170:SF25">
    <property type="entry name" value="BNAA09G04570D PROTEIN"/>
    <property type="match status" value="1"/>
</dbReference>
<gene>
    <name evidence="1" type="ORF">RJ640_007141</name>
</gene>
<evidence type="ECO:0000313" key="2">
    <source>
        <dbReference type="Proteomes" id="UP001187471"/>
    </source>
</evidence>
<comment type="caution">
    <text evidence="1">The sequence shown here is derived from an EMBL/GenBank/DDBJ whole genome shotgun (WGS) entry which is preliminary data.</text>
</comment>
<reference evidence="1" key="1">
    <citation type="submission" date="2022-12" db="EMBL/GenBank/DDBJ databases">
        <title>Draft genome assemblies for two species of Escallonia (Escalloniales).</title>
        <authorList>
            <person name="Chanderbali A."/>
            <person name="Dervinis C."/>
            <person name="Anghel I."/>
            <person name="Soltis D."/>
            <person name="Soltis P."/>
            <person name="Zapata F."/>
        </authorList>
    </citation>
    <scope>NUCLEOTIDE SEQUENCE</scope>
    <source>
        <strain evidence="1">UCBG92.1500</strain>
        <tissue evidence="1">Leaf</tissue>
    </source>
</reference>
<dbReference type="AlphaFoldDB" id="A0AA88U7Z3"/>
<dbReference type="InterPro" id="IPR004158">
    <property type="entry name" value="DUF247_pln"/>
</dbReference>
<dbReference type="EMBL" id="JAVXUO010002283">
    <property type="protein sequence ID" value="KAK2974714.1"/>
    <property type="molecule type" value="Genomic_DNA"/>
</dbReference>